<feature type="coiled-coil region" evidence="2">
    <location>
        <begin position="957"/>
        <end position="984"/>
    </location>
</feature>
<evidence type="ECO:0000256" key="1">
    <source>
        <dbReference type="ARBA" id="ARBA00022737"/>
    </source>
</evidence>
<evidence type="ECO:0000256" key="3">
    <source>
        <dbReference type="SAM" id="MobiDB-lite"/>
    </source>
</evidence>
<dbReference type="Gene3D" id="1.25.40.10">
    <property type="entry name" value="Tetratricopeptide repeat domain"/>
    <property type="match status" value="1"/>
</dbReference>
<feature type="region of interest" description="Disordered" evidence="3">
    <location>
        <begin position="646"/>
        <end position="674"/>
    </location>
</feature>
<reference evidence="7" key="1">
    <citation type="submission" date="2020-06" db="EMBL/GenBank/DDBJ databases">
        <title>A chromosome-scale genome assembly of Talaromyces rugulosus W13939.</title>
        <authorList>
            <person name="Wang B."/>
            <person name="Guo L."/>
            <person name="Ye K."/>
            <person name="Wang L."/>
        </authorList>
    </citation>
    <scope>NUCLEOTIDE SEQUENCE [LARGE SCALE GENOMIC DNA]</scope>
    <source>
        <strain evidence="7">W13939</strain>
    </source>
</reference>
<dbReference type="Pfam" id="PF17109">
    <property type="entry name" value="Goodbye"/>
    <property type="match status" value="1"/>
</dbReference>
<dbReference type="InterPro" id="IPR056884">
    <property type="entry name" value="NPHP3-like_N"/>
</dbReference>
<dbReference type="SUPFAM" id="SSF52540">
    <property type="entry name" value="P-loop containing nucleoside triphosphate hydrolases"/>
    <property type="match status" value="1"/>
</dbReference>
<dbReference type="PANTHER" id="PTHR10039">
    <property type="entry name" value="AMELOGENIN"/>
    <property type="match status" value="1"/>
</dbReference>
<keyword evidence="1" id="KW-0677">Repeat</keyword>
<dbReference type="Pfam" id="PF24883">
    <property type="entry name" value="NPHP3_N"/>
    <property type="match status" value="1"/>
</dbReference>
<dbReference type="OrthoDB" id="6415790at2759"/>
<name>A0A7H8QJR2_TALRU</name>
<dbReference type="SUPFAM" id="SSF48452">
    <property type="entry name" value="TPR-like"/>
    <property type="match status" value="1"/>
</dbReference>
<dbReference type="KEGG" id="trg:TRUGW13939_01263"/>
<keyword evidence="2" id="KW-0175">Coiled coil</keyword>
<dbReference type="InterPro" id="IPR003616">
    <property type="entry name" value="Post-SET_dom"/>
</dbReference>
<sequence length="1404" mass="159923">MEERARFAVIWKQAKDQYRTATNEDLDDPSLAHPATADDLLSSLDKQNSDFKAFREKRSQIFSTVAAVCRPIEAFADLAGDALSTFFPAKVCFGAVKYLVGAAKGVSESYGAILDLFETLKDFLGRLKIYSRGSLEPELQSKVAEILAILLQVFGQSAKVIKRGSLGRVLHFTKNALRGQDETLQDLLGKLDRLCQGEHRLVAAETLTEVKKTGHMLRNMGQAAEQTKTIVEDTHIQMDQVSSGLRDLRDEFRQGMQDVVDTKTQRNIDRIKGILQPSVYPRDMYRRIAKLRVPGTGDWIRNERLFQKWIGECDKPVLWISGSPGNGKTFIAQNIISFLQDQPLNSSSPISVGYFFFRDSDPKTRSFHLALRDMAFQIYQNDPLYRKYIDSNCHSPAEIETIQSTWQTLFEDYYFDTSQRRDHIALLVFDGVDEAFKNDRQTFLELLSDAENASNPFSIRILLVGRPEILDDIADALEETVPTIHVDSSKNSTDIATYVQNRIHKSRVLSRVPELQRLEIETTLIEKSQGMFLWADLMLRELNTKTRTSSILESLNKAPKGLDKMLQHVLETFSDILSEEQAADLNTILMWVTCADRPLTVRELNEALALESEYGDRILDLETTLRTQFASLFLLNREDGLTTADLQSKGMFSDENESDSDGTSEREQEQSFSSQPYTTTVVFCHASIGDYLRNPSHSKVCAGDSSIRVGVDIVQARATTLKLCLEWIVYRPAAGAYYMISGVYSYAVRHWTNHLKQVVNHLPSVDAQDKGEAGILLCQILGHVDLGMFEENILHIIKVISRENMELIATFLADKEFIDKIENEDMWIWIQECLRTPAQVFVPLAREAARVWLVENQYSIRVPYECMKAILNVVTLLQGGNTENKPESPSIETVLVTARWAQLEEDACWCEQVGLCLQLLEHYDAAIEYMESALKLQPIRWTAKKNLAELYGIQGRLDDAIRLLKECESRYEELKLENEDRETTDPEFVLYMDVASVRYSIGISYARQEDCENALHWLYCVCLDLDDRSSYYIFKALPAALRILLSLPEPNYKGIMQLIKSLDERHFYGTSFLYDCFNDNLNNAHFFSTLAVAAKETGELQWLESKYKGSMACFKMRDVTVMCLEESLAYLYYKFLNEEDKTLLIWNRLMTKRRTPLALQYGDYVTCKNRVCSEKSFRLFSRALNTNEELQPAIIQELEKICMDAMSTLLGTDALLGNLSAMYMGVWHRIHGRETHAKDYFKPYIKQALQMLCDVYPYNDMPVYISLGRVLAMAGDNDDAIAALQFAHTKLPTRDDTSTSEGHHMVSPWLVYAEVDVLWHCDICLRAWGNLIHSNVCCYCGATLCQACLNNMKKESIPTHACDPSHEWLNIPAPTALPGENEIIRGVEVLSTDEFISQLERAWT</sequence>
<evidence type="ECO:0000256" key="2">
    <source>
        <dbReference type="SAM" id="Coils"/>
    </source>
</evidence>
<dbReference type="EMBL" id="CP055898">
    <property type="protein sequence ID" value="QKX54179.1"/>
    <property type="molecule type" value="Genomic_DNA"/>
</dbReference>
<feature type="domain" description="Post-SET" evidence="5">
    <location>
        <begin position="1334"/>
        <end position="1350"/>
    </location>
</feature>
<evidence type="ECO:0000313" key="7">
    <source>
        <dbReference type="Proteomes" id="UP000509510"/>
    </source>
</evidence>
<dbReference type="InterPro" id="IPR027417">
    <property type="entry name" value="P-loop_NTPase"/>
</dbReference>
<evidence type="ECO:0000313" key="6">
    <source>
        <dbReference type="EMBL" id="QKX54179.1"/>
    </source>
</evidence>
<organism evidence="6 7">
    <name type="scientific">Talaromyces rugulosus</name>
    <name type="common">Penicillium rugulosum</name>
    <dbReference type="NCBI Taxonomy" id="121627"/>
    <lineage>
        <taxon>Eukaryota</taxon>
        <taxon>Fungi</taxon>
        <taxon>Dikarya</taxon>
        <taxon>Ascomycota</taxon>
        <taxon>Pezizomycotina</taxon>
        <taxon>Eurotiomycetes</taxon>
        <taxon>Eurotiomycetidae</taxon>
        <taxon>Eurotiales</taxon>
        <taxon>Trichocomaceae</taxon>
        <taxon>Talaromyces</taxon>
        <taxon>Talaromyces sect. Islandici</taxon>
    </lineage>
</organism>
<dbReference type="InterPro" id="IPR031350">
    <property type="entry name" value="Goodbye_dom"/>
</dbReference>
<evidence type="ECO:0008006" key="8">
    <source>
        <dbReference type="Google" id="ProtNLM"/>
    </source>
</evidence>
<dbReference type="PANTHER" id="PTHR10039:SF17">
    <property type="entry name" value="FUNGAL STAND N-TERMINAL GOODBYE DOMAIN-CONTAINING PROTEIN-RELATED"/>
    <property type="match status" value="1"/>
</dbReference>
<dbReference type="Pfam" id="PF22939">
    <property type="entry name" value="WHD_GPIID"/>
    <property type="match status" value="1"/>
</dbReference>
<dbReference type="InterPro" id="IPR019734">
    <property type="entry name" value="TPR_rpt"/>
</dbReference>
<gene>
    <name evidence="6" type="ORF">TRUGW13939_01263</name>
</gene>
<evidence type="ECO:0000259" key="5">
    <source>
        <dbReference type="PROSITE" id="PS50868"/>
    </source>
</evidence>
<accession>A0A7H8QJR2</accession>
<dbReference type="PROSITE" id="PS50837">
    <property type="entry name" value="NACHT"/>
    <property type="match status" value="1"/>
</dbReference>
<protein>
    <recommendedName>
        <fullName evidence="8">Fungal STAND N-terminal Goodbye domain-containing protein</fullName>
    </recommendedName>
</protein>
<dbReference type="RefSeq" id="XP_035340358.1">
    <property type="nucleotide sequence ID" value="XM_035484465.1"/>
</dbReference>
<dbReference type="GeneID" id="55988776"/>
<dbReference type="InterPro" id="IPR011990">
    <property type="entry name" value="TPR-like_helical_dom_sf"/>
</dbReference>
<dbReference type="InterPro" id="IPR054471">
    <property type="entry name" value="GPIID_WHD"/>
</dbReference>
<keyword evidence="7" id="KW-1185">Reference proteome</keyword>
<dbReference type="Gene3D" id="3.40.50.300">
    <property type="entry name" value="P-loop containing nucleotide triphosphate hydrolases"/>
    <property type="match status" value="1"/>
</dbReference>
<evidence type="ECO:0000259" key="4">
    <source>
        <dbReference type="PROSITE" id="PS50837"/>
    </source>
</evidence>
<dbReference type="Proteomes" id="UP000509510">
    <property type="component" value="Chromosome I"/>
</dbReference>
<dbReference type="SMART" id="SM00028">
    <property type="entry name" value="TPR"/>
    <property type="match status" value="4"/>
</dbReference>
<feature type="domain" description="NACHT" evidence="4">
    <location>
        <begin position="316"/>
        <end position="467"/>
    </location>
</feature>
<proteinExistence type="predicted"/>
<dbReference type="InterPro" id="IPR007111">
    <property type="entry name" value="NACHT_NTPase"/>
</dbReference>
<dbReference type="PROSITE" id="PS50868">
    <property type="entry name" value="POST_SET"/>
    <property type="match status" value="1"/>
</dbReference>